<feature type="DNA-binding region" description="H-T-H motif" evidence="2">
    <location>
        <begin position="20"/>
        <end position="39"/>
    </location>
</feature>
<dbReference type="InterPro" id="IPR001647">
    <property type="entry name" value="HTH_TetR"/>
</dbReference>
<dbReference type="Gene3D" id="1.10.357.10">
    <property type="entry name" value="Tetracycline Repressor, domain 2"/>
    <property type="match status" value="1"/>
</dbReference>
<dbReference type="Gene3D" id="1.10.10.60">
    <property type="entry name" value="Homeodomain-like"/>
    <property type="match status" value="1"/>
</dbReference>
<reference evidence="4 5" key="1">
    <citation type="journal article" date="2013" name="Environ. Microbiol.">
        <title>Complete genome, catabolic sub-proteomes and key-metabolites of Desulfobacula toluolica Tol2, a marine, aromatic compound-degrading, sulfate-reducing bacterium.</title>
        <authorList>
            <person name="Wohlbrand L."/>
            <person name="Jacob J.H."/>
            <person name="Kube M."/>
            <person name="Mussmann M."/>
            <person name="Jarling R."/>
            <person name="Beck A."/>
            <person name="Amann R."/>
            <person name="Wilkes H."/>
            <person name="Reinhardt R."/>
            <person name="Rabus R."/>
        </authorList>
    </citation>
    <scope>NUCLEOTIDE SEQUENCE [LARGE SCALE GENOMIC DNA]</scope>
    <source>
        <strain evidence="5">DSM 7467 / Tol2</strain>
    </source>
</reference>
<dbReference type="Pfam" id="PF08359">
    <property type="entry name" value="TetR_C_4"/>
    <property type="match status" value="1"/>
</dbReference>
<dbReference type="PANTHER" id="PTHR30055">
    <property type="entry name" value="HTH-TYPE TRANSCRIPTIONAL REGULATOR RUTR"/>
    <property type="match status" value="1"/>
</dbReference>
<evidence type="ECO:0000313" key="4">
    <source>
        <dbReference type="EMBL" id="CCK82300.1"/>
    </source>
</evidence>
<dbReference type="SUPFAM" id="SSF48498">
    <property type="entry name" value="Tetracyclin repressor-like, C-terminal domain"/>
    <property type="match status" value="1"/>
</dbReference>
<keyword evidence="5" id="KW-1185">Reference proteome</keyword>
<dbReference type="AlphaFoldDB" id="K0NNQ9"/>
<dbReference type="SUPFAM" id="SSF46689">
    <property type="entry name" value="Homeodomain-like"/>
    <property type="match status" value="1"/>
</dbReference>
<sequence>MQIIEAAKKLFADKGFHQTTVVDISKSIGLSEAALYEYFKGKEDLLLEIPDLWISELLEDLENHLFGIKGAENKLRKYLWWYLRRIELSPLDAKVVYLNLKTNAKFLKTDVYLNVKTLYYYPVSIISEGIKNGELRADLDPQAARDIFISTMDHLVTCWLLNDMSYPLFENIETIFSIIVNGFRCE</sequence>
<dbReference type="GO" id="GO:0000976">
    <property type="term" value="F:transcription cis-regulatory region binding"/>
    <property type="evidence" value="ECO:0007669"/>
    <property type="project" value="TreeGrafter"/>
</dbReference>
<dbReference type="Proteomes" id="UP000007347">
    <property type="component" value="Chromosome"/>
</dbReference>
<dbReference type="PROSITE" id="PS50977">
    <property type="entry name" value="HTH_TETR_2"/>
    <property type="match status" value="1"/>
</dbReference>
<dbReference type="Pfam" id="PF00440">
    <property type="entry name" value="TetR_N"/>
    <property type="match status" value="1"/>
</dbReference>
<dbReference type="PROSITE" id="PS01081">
    <property type="entry name" value="HTH_TETR_1"/>
    <property type="match status" value="1"/>
</dbReference>
<dbReference type="EMBL" id="FO203503">
    <property type="protein sequence ID" value="CCK82300.1"/>
    <property type="molecule type" value="Genomic_DNA"/>
</dbReference>
<dbReference type="PANTHER" id="PTHR30055:SF226">
    <property type="entry name" value="HTH-TYPE TRANSCRIPTIONAL REGULATOR PKSA"/>
    <property type="match status" value="1"/>
</dbReference>
<dbReference type="InterPro" id="IPR013570">
    <property type="entry name" value="Tscrpt_reg_YsiA_C"/>
</dbReference>
<protein>
    <submittedName>
        <fullName evidence="4">Transcriptional regulator, TetR family</fullName>
    </submittedName>
</protein>
<dbReference type="HOGENOM" id="CLU_069356_12_2_7"/>
<dbReference type="STRING" id="651182.TOL2_C41440"/>
<dbReference type="GO" id="GO:0003700">
    <property type="term" value="F:DNA-binding transcription factor activity"/>
    <property type="evidence" value="ECO:0007669"/>
    <property type="project" value="TreeGrafter"/>
</dbReference>
<evidence type="ECO:0000256" key="2">
    <source>
        <dbReference type="PROSITE-ProRule" id="PRU00335"/>
    </source>
</evidence>
<name>K0NNQ9_DESTT</name>
<accession>K0NNQ9</accession>
<evidence type="ECO:0000259" key="3">
    <source>
        <dbReference type="PROSITE" id="PS50977"/>
    </source>
</evidence>
<keyword evidence="1 2" id="KW-0238">DNA-binding</keyword>
<evidence type="ECO:0000313" key="5">
    <source>
        <dbReference type="Proteomes" id="UP000007347"/>
    </source>
</evidence>
<dbReference type="InterPro" id="IPR050109">
    <property type="entry name" value="HTH-type_TetR-like_transc_reg"/>
</dbReference>
<feature type="domain" description="HTH tetR-type" evidence="3">
    <location>
        <begin position="1"/>
        <end position="57"/>
    </location>
</feature>
<proteinExistence type="predicted"/>
<dbReference type="InterPro" id="IPR023772">
    <property type="entry name" value="DNA-bd_HTH_TetR-type_CS"/>
</dbReference>
<dbReference type="KEGG" id="dto:TOL2_C41440"/>
<gene>
    <name evidence="4" type="ordered locus">TOL2_C41440</name>
</gene>
<evidence type="ECO:0000256" key="1">
    <source>
        <dbReference type="ARBA" id="ARBA00023125"/>
    </source>
</evidence>
<dbReference type="PRINTS" id="PR00455">
    <property type="entry name" value="HTHTETR"/>
</dbReference>
<organism evidence="4 5">
    <name type="scientific">Desulfobacula toluolica (strain DSM 7467 / Tol2)</name>
    <dbReference type="NCBI Taxonomy" id="651182"/>
    <lineage>
        <taxon>Bacteria</taxon>
        <taxon>Pseudomonadati</taxon>
        <taxon>Thermodesulfobacteriota</taxon>
        <taxon>Desulfobacteria</taxon>
        <taxon>Desulfobacterales</taxon>
        <taxon>Desulfobacteraceae</taxon>
        <taxon>Desulfobacula</taxon>
    </lineage>
</organism>
<dbReference type="InterPro" id="IPR009057">
    <property type="entry name" value="Homeodomain-like_sf"/>
</dbReference>
<dbReference type="InterPro" id="IPR036271">
    <property type="entry name" value="Tet_transcr_reg_TetR-rel_C_sf"/>
</dbReference>